<evidence type="ECO:0000313" key="4">
    <source>
        <dbReference type="Proteomes" id="UP000604825"/>
    </source>
</evidence>
<dbReference type="Proteomes" id="UP000604825">
    <property type="component" value="Unassembled WGS sequence"/>
</dbReference>
<feature type="compositionally biased region" description="Low complexity" evidence="1">
    <location>
        <begin position="98"/>
        <end position="110"/>
    </location>
</feature>
<dbReference type="Pfam" id="PF13369">
    <property type="entry name" value="Transglut_core2"/>
    <property type="match status" value="1"/>
</dbReference>
<gene>
    <name evidence="3" type="ORF">NCGR_LOCUS21804</name>
</gene>
<accession>A0A811NYL4</accession>
<feature type="compositionally biased region" description="Basic and acidic residues" evidence="1">
    <location>
        <begin position="73"/>
        <end position="82"/>
    </location>
</feature>
<reference evidence="3" key="1">
    <citation type="submission" date="2020-10" db="EMBL/GenBank/DDBJ databases">
        <authorList>
            <person name="Han B."/>
            <person name="Lu T."/>
            <person name="Zhao Q."/>
            <person name="Huang X."/>
            <person name="Zhao Y."/>
        </authorList>
    </citation>
    <scope>NUCLEOTIDE SEQUENCE</scope>
</reference>
<dbReference type="PANTHER" id="PTHR31350">
    <property type="entry name" value="SI:DKEY-261L7.2"/>
    <property type="match status" value="1"/>
</dbReference>
<feature type="compositionally biased region" description="Low complexity" evidence="1">
    <location>
        <begin position="118"/>
        <end position="128"/>
    </location>
</feature>
<feature type="domain" description="Protein SirB1 N-terminal" evidence="2">
    <location>
        <begin position="216"/>
        <end position="272"/>
    </location>
</feature>
<evidence type="ECO:0000313" key="3">
    <source>
        <dbReference type="EMBL" id="CAD6231996.1"/>
    </source>
</evidence>
<evidence type="ECO:0000259" key="2">
    <source>
        <dbReference type="Pfam" id="PF13369"/>
    </source>
</evidence>
<evidence type="ECO:0000256" key="1">
    <source>
        <dbReference type="SAM" id="MobiDB-lite"/>
    </source>
</evidence>
<dbReference type="PANTHER" id="PTHR31350:SF29">
    <property type="entry name" value="PROTEIN SIRB1 N-TERMINAL DOMAIN-CONTAINING PROTEIN"/>
    <property type="match status" value="1"/>
</dbReference>
<name>A0A811NYL4_9POAL</name>
<proteinExistence type="predicted"/>
<organism evidence="3 4">
    <name type="scientific">Miscanthus lutarioriparius</name>
    <dbReference type="NCBI Taxonomy" id="422564"/>
    <lineage>
        <taxon>Eukaryota</taxon>
        <taxon>Viridiplantae</taxon>
        <taxon>Streptophyta</taxon>
        <taxon>Embryophyta</taxon>
        <taxon>Tracheophyta</taxon>
        <taxon>Spermatophyta</taxon>
        <taxon>Magnoliopsida</taxon>
        <taxon>Liliopsida</taxon>
        <taxon>Poales</taxon>
        <taxon>Poaceae</taxon>
        <taxon>PACMAD clade</taxon>
        <taxon>Panicoideae</taxon>
        <taxon>Andropogonodae</taxon>
        <taxon>Andropogoneae</taxon>
        <taxon>Saccharinae</taxon>
        <taxon>Miscanthus</taxon>
    </lineage>
</organism>
<sequence length="491" mass="53923">MTLGQRRAEVDLLASAGLLRAWRRRRTLGRRRAEVDLLASAGHVRASEARDVDLLASGGLLFSEAMEAPCRGGEGDKEEIRRPSTAYGGASPSGSGLARRPWGRRAAAPRGRGRPRRGWCCTTPSTPSGRPPSTPGARDGFVAQVGRLTRVSAGSSIAVSRGPDLARAALCVAAEDDTLVSHSSVSLPVDAFLACLDGLSADFCAGGNFPPSGAAPEVFFDYLDRYLYIHKGFRRTNRVSDARTMYLHSVLTCRSGSALMLALIYSEILKTVRIYGLLDFDPEIFFPNDLNSLPRGYDKQKGKLGDEPHVMTSKSLLVETLRTLKSTFWPFQSDQSSSLFLNAVAVNHYGPGTLGDNQARSHGNISAIEMAAAKAAHHRLMRGVWTNVRFGDMRRALAACERLILLHHDPHELRDYAALLYHCGYYEDCLHYLSLYQTAKAGQSPMNRLEVLEEEAVNTLKARLTLILAEDGWSSRCRPVASYWTKNSEPW</sequence>
<dbReference type="AlphaFoldDB" id="A0A811NYL4"/>
<comment type="caution">
    <text evidence="3">The sequence shown here is derived from an EMBL/GenBank/DDBJ whole genome shotgun (WGS) entry which is preliminary data.</text>
</comment>
<dbReference type="OrthoDB" id="611769at2759"/>
<dbReference type="InterPro" id="IPR032698">
    <property type="entry name" value="SirB1_N"/>
</dbReference>
<feature type="region of interest" description="Disordered" evidence="1">
    <location>
        <begin position="71"/>
        <end position="139"/>
    </location>
</feature>
<protein>
    <recommendedName>
        <fullName evidence="2">Protein SirB1 N-terminal domain-containing protein</fullName>
    </recommendedName>
</protein>
<keyword evidence="4" id="KW-1185">Reference proteome</keyword>
<dbReference type="EMBL" id="CAJGYO010000005">
    <property type="protein sequence ID" value="CAD6231996.1"/>
    <property type="molecule type" value="Genomic_DNA"/>
</dbReference>